<proteinExistence type="predicted"/>
<evidence type="ECO:0000256" key="6">
    <source>
        <dbReference type="SAM" id="Phobius"/>
    </source>
</evidence>
<gene>
    <name evidence="8" type="ORF">RhiirA4_468675</name>
</gene>
<feature type="domain" description="Ion transport" evidence="7">
    <location>
        <begin position="904"/>
        <end position="1177"/>
    </location>
</feature>
<dbReference type="VEuPathDB" id="FungiDB:RhiirA1_469249"/>
<feature type="transmembrane region" description="Helical" evidence="6">
    <location>
        <begin position="792"/>
        <end position="811"/>
    </location>
</feature>
<dbReference type="GO" id="GO:0005216">
    <property type="term" value="F:monoatomic ion channel activity"/>
    <property type="evidence" value="ECO:0007669"/>
    <property type="project" value="InterPro"/>
</dbReference>
<protein>
    <recommendedName>
        <fullName evidence="7">Ion transport domain-containing protein</fullName>
    </recommendedName>
</protein>
<feature type="transmembrane region" description="Helical" evidence="6">
    <location>
        <begin position="903"/>
        <end position="925"/>
    </location>
</feature>
<comment type="subcellular location">
    <subcellularLocation>
        <location evidence="1">Membrane</location>
        <topology evidence="1">Multi-pass membrane protein</topology>
    </subcellularLocation>
</comment>
<feature type="transmembrane region" description="Helical" evidence="6">
    <location>
        <begin position="725"/>
        <end position="747"/>
    </location>
</feature>
<evidence type="ECO:0000256" key="3">
    <source>
        <dbReference type="ARBA" id="ARBA00022737"/>
    </source>
</evidence>
<dbReference type="InterPro" id="IPR024862">
    <property type="entry name" value="TRPV"/>
</dbReference>
<dbReference type="InterPro" id="IPR005821">
    <property type="entry name" value="Ion_trans_dom"/>
</dbReference>
<dbReference type="GO" id="GO:0005886">
    <property type="term" value="C:plasma membrane"/>
    <property type="evidence" value="ECO:0007669"/>
    <property type="project" value="TreeGrafter"/>
</dbReference>
<keyword evidence="4 6" id="KW-1133">Transmembrane helix</keyword>
<keyword evidence="5 6" id="KW-0472">Membrane</keyword>
<comment type="caution">
    <text evidence="8">The sequence shown here is derived from an EMBL/GenBank/DDBJ whole genome shotgun (WGS) entry which is preliminary data.</text>
</comment>
<dbReference type="PANTHER" id="PTHR10582">
    <property type="entry name" value="TRANSIENT RECEPTOR POTENTIAL ION CHANNEL PROTEIN"/>
    <property type="match status" value="1"/>
</dbReference>
<accession>A0A2I1GY43</accession>
<feature type="transmembrane region" description="Helical" evidence="6">
    <location>
        <begin position="1037"/>
        <end position="1059"/>
    </location>
</feature>
<evidence type="ECO:0000256" key="4">
    <source>
        <dbReference type="ARBA" id="ARBA00022989"/>
    </source>
</evidence>
<dbReference type="VEuPathDB" id="FungiDB:RhiirFUN_002760"/>
<feature type="transmembrane region" description="Helical" evidence="6">
    <location>
        <begin position="839"/>
        <end position="856"/>
    </location>
</feature>
<evidence type="ECO:0000256" key="1">
    <source>
        <dbReference type="ARBA" id="ARBA00004141"/>
    </source>
</evidence>
<evidence type="ECO:0000256" key="2">
    <source>
        <dbReference type="ARBA" id="ARBA00022692"/>
    </source>
</evidence>
<feature type="transmembrane region" description="Helical" evidence="6">
    <location>
        <begin position="1143"/>
        <end position="1171"/>
    </location>
</feature>
<evidence type="ECO:0000313" key="8">
    <source>
        <dbReference type="EMBL" id="PKY51558.1"/>
    </source>
</evidence>
<dbReference type="Proteomes" id="UP000234323">
    <property type="component" value="Unassembled WGS sequence"/>
</dbReference>
<evidence type="ECO:0000259" key="7">
    <source>
        <dbReference type="Pfam" id="PF00520"/>
    </source>
</evidence>
<dbReference type="PANTHER" id="PTHR10582:SF2">
    <property type="entry name" value="INACTIVE"/>
    <property type="match status" value="1"/>
</dbReference>
<dbReference type="EMBL" id="LLXI01001043">
    <property type="protein sequence ID" value="PKY51558.1"/>
    <property type="molecule type" value="Genomic_DNA"/>
</dbReference>
<evidence type="ECO:0000256" key="5">
    <source>
        <dbReference type="ARBA" id="ARBA00023136"/>
    </source>
</evidence>
<organism evidence="8 9">
    <name type="scientific">Rhizophagus irregularis</name>
    <dbReference type="NCBI Taxonomy" id="588596"/>
    <lineage>
        <taxon>Eukaryota</taxon>
        <taxon>Fungi</taxon>
        <taxon>Fungi incertae sedis</taxon>
        <taxon>Mucoromycota</taxon>
        <taxon>Glomeromycotina</taxon>
        <taxon>Glomeromycetes</taxon>
        <taxon>Glomerales</taxon>
        <taxon>Glomeraceae</taxon>
        <taxon>Rhizophagus</taxon>
    </lineage>
</organism>
<evidence type="ECO:0000313" key="9">
    <source>
        <dbReference type="Proteomes" id="UP000234323"/>
    </source>
</evidence>
<reference evidence="8 9" key="1">
    <citation type="submission" date="2015-10" db="EMBL/GenBank/DDBJ databases">
        <title>Genome analyses suggest a sexual origin of heterokaryosis in a supposedly ancient asexual fungus.</title>
        <authorList>
            <person name="Ropars J."/>
            <person name="Sedzielewska K."/>
            <person name="Noel J."/>
            <person name="Charron P."/>
            <person name="Farinelli L."/>
            <person name="Marton T."/>
            <person name="Kruger M."/>
            <person name="Pelin A."/>
            <person name="Brachmann A."/>
            <person name="Corradi N."/>
        </authorList>
    </citation>
    <scope>NUCLEOTIDE SEQUENCE [LARGE SCALE GENOMIC DNA]</scope>
    <source>
        <strain evidence="8 9">A4</strain>
    </source>
</reference>
<name>A0A2I1GY43_9GLOM</name>
<dbReference type="VEuPathDB" id="FungiDB:FUN_002665"/>
<feature type="transmembrane region" description="Helical" evidence="6">
    <location>
        <begin position="759"/>
        <end position="780"/>
    </location>
</feature>
<dbReference type="AlphaFoldDB" id="A0A2I1GY43"/>
<feature type="transmembrane region" description="Helical" evidence="6">
    <location>
        <begin position="937"/>
        <end position="961"/>
    </location>
</feature>
<keyword evidence="9" id="KW-1185">Reference proteome</keyword>
<feature type="transmembrane region" description="Helical" evidence="6">
    <location>
        <begin position="691"/>
        <end position="713"/>
    </location>
</feature>
<feature type="transmembrane region" description="Helical" evidence="6">
    <location>
        <begin position="967"/>
        <end position="987"/>
    </location>
</feature>
<sequence>MDQHMTIKIKELPHNGKPITNIAISPQSRYIVTYSQEDKSFIGWCSKDIRKKNSFAEHIKNNINPHIGLIFGNIASQGDEFNDDNDYSGPLIVDDEVQPYNLKLDVSDYKVSDDKIIMYEDNDELVIIYDMKNKKEITLNLTLKKYADDKYKFNFPYYKFTNFLTNGDLATYNIIESKGFKNQTINRKSVILIYSSNTTKNNSWKCKSTHELNDVNAMEINFGGITNDRLWMLSKNAIFILDLFTFQYRKILLKINEKIDTKMIKLKFLKSLMVISIESVHYIYSNRMDFLIKIIVGSNLENSTKYNTLIKSFLEANDRSNYFSYFNNIQFRLNDQKVFGIFNERPWMINMKKCDLETYIVNNDYIDSEEINNTKESINGDIFYNIGKQFTAIKDKYEFIKEYIIPNLINSNENQSRYDMRLTRKHDEFILEAFLNNNQNEIVSSYNIKYSKNWKYTKNNNVYILFDETELHIYTFNIEFNRIELQFCYNIKFLKYAIKFYNNKPDALVIEEIKEIAQPTDNDGLKKQWILHVISQKYFLVYYGEKLLKSAIKQHNIELIELIYNKTLEYFKENPNNNIHILSLLCKNMTYLNQNYSEFLLKYYNEMNLFADSSNSNMIYNDLQHLYSYCNELKILKYTFIYHFLHKLYILVYLYPLQLFSKFLKLNPYQLVLTFVVLTLPFEVIRNIINLIFFHVSHIPYILDVITIIILLFRKYWKSRPQLVLLLYTAFIALSFRTHGIIMILFFRKYWKSHTQLIYMIYISRITGSISVDIMILINIFSRKYCKSHPILVFLMYIIGILSLIICVAFYEHYEIFTIILVLMIAYFTKYFEPLKFQLVFLIIITIVPFPSYVTYPKNYNFLEELFIKPQSSPFSQTQNNELYKTWNGEAIINFKWRVFGRYYYAAIWILFIIYLTCFTLASIPYDIFNKEDRKRLFFFSIILGFIHLLFEVRQFIWSPFRWVSDIWNLFELSAYLVPVLTSIYWINSNMNEESTDYKKAISVSCFLLDIKFLLFFRAFESFGIYFTIIIGVAKRIISFLFIILIILLGFAHAFFILLEPKLDFSESEQGNLNDPNNPWLHTKKYHQVTEDGNISKNAILIEEPDSNTNLFSNYPNSLLSMYLFLTGDRNSLSAWLPDDNPLMIILMIIFSFVIVVYLMNLFIGLLNMAIEADNNRASYLEQKALILREIELFYLFPHQRRWKTWFPV</sequence>
<keyword evidence="3" id="KW-0677">Repeat</keyword>
<dbReference type="Pfam" id="PF00520">
    <property type="entry name" value="Ion_trans"/>
    <property type="match status" value="1"/>
</dbReference>
<keyword evidence="2 6" id="KW-0812">Transmembrane</keyword>
<feature type="transmembrane region" description="Helical" evidence="6">
    <location>
        <begin position="817"/>
        <end position="832"/>
    </location>
</feature>
<dbReference type="GO" id="GO:0098703">
    <property type="term" value="P:calcium ion import across plasma membrane"/>
    <property type="evidence" value="ECO:0007669"/>
    <property type="project" value="TreeGrafter"/>
</dbReference>